<evidence type="ECO:0000256" key="10">
    <source>
        <dbReference type="ARBA" id="ARBA00022805"/>
    </source>
</evidence>
<evidence type="ECO:0000256" key="13">
    <source>
        <dbReference type="ARBA" id="ARBA00022989"/>
    </source>
</evidence>
<evidence type="ECO:0000256" key="15">
    <source>
        <dbReference type="ARBA" id="ARBA00023136"/>
    </source>
</evidence>
<evidence type="ECO:0000256" key="14">
    <source>
        <dbReference type="ARBA" id="ARBA00023134"/>
    </source>
</evidence>
<dbReference type="EMBL" id="KN822089">
    <property type="protein sequence ID" value="KIM58191.1"/>
    <property type="molecule type" value="Genomic_DNA"/>
</dbReference>
<dbReference type="GO" id="GO:0016020">
    <property type="term" value="C:membrane"/>
    <property type="evidence" value="ECO:0007669"/>
    <property type="project" value="UniProtKB-SubCell"/>
</dbReference>
<keyword evidence="15" id="KW-0472">Membrane</keyword>
<keyword evidence="5" id="KW-0934">Plastid</keyword>
<evidence type="ECO:0000256" key="16">
    <source>
        <dbReference type="ARBA" id="ARBA00024013"/>
    </source>
</evidence>
<dbReference type="GO" id="GO:0016787">
    <property type="term" value="F:hydrolase activity"/>
    <property type="evidence" value="ECO:0007669"/>
    <property type="project" value="UniProtKB-KW"/>
</dbReference>
<dbReference type="GO" id="GO:0046872">
    <property type="term" value="F:metal ion binding"/>
    <property type="evidence" value="ECO:0007669"/>
    <property type="project" value="UniProtKB-KW"/>
</dbReference>
<dbReference type="GO" id="GO:0015031">
    <property type="term" value="P:protein transport"/>
    <property type="evidence" value="ECO:0007669"/>
    <property type="project" value="UniProtKB-KW"/>
</dbReference>
<dbReference type="InParanoid" id="A0A0C3DQC2"/>
<evidence type="ECO:0000256" key="2">
    <source>
        <dbReference type="ARBA" id="ARBA00004167"/>
    </source>
</evidence>
<evidence type="ECO:0000256" key="3">
    <source>
        <dbReference type="ARBA" id="ARBA00022448"/>
    </source>
</evidence>
<evidence type="ECO:0000256" key="7">
    <source>
        <dbReference type="ARBA" id="ARBA00022723"/>
    </source>
</evidence>
<evidence type="ECO:0000256" key="4">
    <source>
        <dbReference type="ARBA" id="ARBA00022528"/>
    </source>
</evidence>
<comment type="cofactor">
    <cofactor evidence="1">
        <name>Mg(2+)</name>
        <dbReference type="ChEBI" id="CHEBI:18420"/>
    </cofactor>
</comment>
<dbReference type="SUPFAM" id="SSF52540">
    <property type="entry name" value="P-loop containing nucleoside triphosphate hydrolases"/>
    <property type="match status" value="1"/>
</dbReference>
<evidence type="ECO:0000256" key="12">
    <source>
        <dbReference type="ARBA" id="ARBA00022927"/>
    </source>
</evidence>
<dbReference type="AlphaFoldDB" id="A0A0C3DQC2"/>
<comment type="subcellular location">
    <subcellularLocation>
        <location evidence="2">Membrane</location>
        <topology evidence="2">Single-pass membrane protein</topology>
    </subcellularLocation>
    <subcellularLocation>
        <location evidence="16">Plastid</location>
        <location evidence="16">Chloroplast outer membrane</location>
    </subcellularLocation>
</comment>
<dbReference type="InterPro" id="IPR025662">
    <property type="entry name" value="Sigma_54_int_dom_ATP-bd_1"/>
</dbReference>
<evidence type="ECO:0000256" key="5">
    <source>
        <dbReference type="ARBA" id="ARBA00022640"/>
    </source>
</evidence>
<dbReference type="PANTHER" id="PTHR10903">
    <property type="entry name" value="GTPASE, IMAP FAMILY MEMBER-RELATED"/>
    <property type="match status" value="1"/>
</dbReference>
<dbReference type="GO" id="GO:0005525">
    <property type="term" value="F:GTP binding"/>
    <property type="evidence" value="ECO:0007669"/>
    <property type="project" value="UniProtKB-KW"/>
</dbReference>
<dbReference type="Gene3D" id="3.40.50.300">
    <property type="entry name" value="P-loop containing nucleotide triphosphate hydrolases"/>
    <property type="match status" value="1"/>
</dbReference>
<keyword evidence="19" id="KW-1185">Reference proteome</keyword>
<keyword evidence="8" id="KW-0547">Nucleotide-binding</keyword>
<gene>
    <name evidence="18" type="ORF">SCLCIDRAFT_1218830</name>
</gene>
<evidence type="ECO:0000256" key="1">
    <source>
        <dbReference type="ARBA" id="ARBA00001946"/>
    </source>
</evidence>
<evidence type="ECO:0000256" key="9">
    <source>
        <dbReference type="ARBA" id="ARBA00022801"/>
    </source>
</evidence>
<keyword evidence="13" id="KW-1133">Transmembrane helix</keyword>
<dbReference type="InterPro" id="IPR006703">
    <property type="entry name" value="G_AIG1"/>
</dbReference>
<dbReference type="PROSITE" id="PS00675">
    <property type="entry name" value="SIGMA54_INTERACT_1"/>
    <property type="match status" value="1"/>
</dbReference>
<dbReference type="HOGENOM" id="CLU_050405_1_0_1"/>
<keyword evidence="9" id="KW-0378">Hydrolase</keyword>
<keyword evidence="7" id="KW-0479">Metal-binding</keyword>
<accession>A0A0C3DQC2</accession>
<evidence type="ECO:0000313" key="19">
    <source>
        <dbReference type="Proteomes" id="UP000053989"/>
    </source>
</evidence>
<protein>
    <recommendedName>
        <fullName evidence="17">AIG1-type G domain-containing protein</fullName>
    </recommendedName>
</protein>
<proteinExistence type="predicted"/>
<evidence type="ECO:0000256" key="6">
    <source>
        <dbReference type="ARBA" id="ARBA00022692"/>
    </source>
</evidence>
<keyword evidence="12" id="KW-0653">Protein transport</keyword>
<dbReference type="InterPro" id="IPR045058">
    <property type="entry name" value="GIMA/IAN/Toc"/>
</dbReference>
<keyword evidence="4" id="KW-0150">Chloroplast</keyword>
<organism evidence="18 19">
    <name type="scientific">Scleroderma citrinum Foug A</name>
    <dbReference type="NCBI Taxonomy" id="1036808"/>
    <lineage>
        <taxon>Eukaryota</taxon>
        <taxon>Fungi</taxon>
        <taxon>Dikarya</taxon>
        <taxon>Basidiomycota</taxon>
        <taxon>Agaricomycotina</taxon>
        <taxon>Agaricomycetes</taxon>
        <taxon>Agaricomycetidae</taxon>
        <taxon>Boletales</taxon>
        <taxon>Sclerodermatineae</taxon>
        <taxon>Sclerodermataceae</taxon>
        <taxon>Scleroderma</taxon>
    </lineage>
</organism>
<keyword evidence="11" id="KW-0460">Magnesium</keyword>
<keyword evidence="6" id="KW-0812">Transmembrane</keyword>
<dbReference type="PANTHER" id="PTHR10903:SF135">
    <property type="entry name" value="TRANSLOCASE OF CHLOROPLAST 120, CHLOROPLASTIC-RELATED"/>
    <property type="match status" value="1"/>
</dbReference>
<evidence type="ECO:0000256" key="8">
    <source>
        <dbReference type="ARBA" id="ARBA00022741"/>
    </source>
</evidence>
<evidence type="ECO:0000313" key="18">
    <source>
        <dbReference type="EMBL" id="KIM58191.1"/>
    </source>
</evidence>
<name>A0A0C3DQC2_9AGAM</name>
<evidence type="ECO:0000259" key="17">
    <source>
        <dbReference type="Pfam" id="PF04548"/>
    </source>
</evidence>
<keyword evidence="10" id="KW-1002">Plastid outer membrane</keyword>
<keyword evidence="14" id="KW-0342">GTP-binding</keyword>
<dbReference type="InterPro" id="IPR027417">
    <property type="entry name" value="P-loop_NTPase"/>
</dbReference>
<dbReference type="CDD" id="cd00882">
    <property type="entry name" value="Ras_like_GTPase"/>
    <property type="match status" value="1"/>
</dbReference>
<feature type="domain" description="AIG1-type G" evidence="17">
    <location>
        <begin position="4"/>
        <end position="107"/>
    </location>
</feature>
<dbReference type="OrthoDB" id="2611327at2759"/>
<dbReference type="Pfam" id="PF04548">
    <property type="entry name" value="AIG1"/>
    <property type="match status" value="1"/>
</dbReference>
<reference evidence="18 19" key="1">
    <citation type="submission" date="2014-04" db="EMBL/GenBank/DDBJ databases">
        <authorList>
            <consortium name="DOE Joint Genome Institute"/>
            <person name="Kuo A."/>
            <person name="Kohler A."/>
            <person name="Nagy L.G."/>
            <person name="Floudas D."/>
            <person name="Copeland A."/>
            <person name="Barry K.W."/>
            <person name="Cichocki N."/>
            <person name="Veneault-Fourrey C."/>
            <person name="LaButti K."/>
            <person name="Lindquist E.A."/>
            <person name="Lipzen A."/>
            <person name="Lundell T."/>
            <person name="Morin E."/>
            <person name="Murat C."/>
            <person name="Sun H."/>
            <person name="Tunlid A."/>
            <person name="Henrissat B."/>
            <person name="Grigoriev I.V."/>
            <person name="Hibbett D.S."/>
            <person name="Martin F."/>
            <person name="Nordberg H.P."/>
            <person name="Cantor M.N."/>
            <person name="Hua S.X."/>
        </authorList>
    </citation>
    <scope>NUCLEOTIDE SEQUENCE [LARGE SCALE GENOMIC DNA]</scope>
    <source>
        <strain evidence="18 19">Foug A</strain>
    </source>
</reference>
<sequence>MGVRNIVLIGETGVGKSSIINSIVGRDVAESSNDAGNTMASHTMCYSLTFSPSTHIKVWETPGLQQAETVAVADPALEKIQELLKHLRTSEGVHLLILCMRAGRAGNNLCGAYNAIYEKDCQKKVPIALVITKLEGQNSNMHTWWTKNGDTLSQTYNLLFHAHACVTTVNDPRGYLATSTRTLRELVLRDISAMDLSHHDICPTEKDVAPPKCNMISTWSRKKGFTSLKRTQDDALIIVIGPTGSGKSTVRPVLIR</sequence>
<keyword evidence="3" id="KW-0813">Transport</keyword>
<dbReference type="STRING" id="1036808.A0A0C3DQC2"/>
<reference evidence="19" key="2">
    <citation type="submission" date="2015-01" db="EMBL/GenBank/DDBJ databases">
        <title>Evolutionary Origins and Diversification of the Mycorrhizal Mutualists.</title>
        <authorList>
            <consortium name="DOE Joint Genome Institute"/>
            <consortium name="Mycorrhizal Genomics Consortium"/>
            <person name="Kohler A."/>
            <person name="Kuo A."/>
            <person name="Nagy L.G."/>
            <person name="Floudas D."/>
            <person name="Copeland A."/>
            <person name="Barry K.W."/>
            <person name="Cichocki N."/>
            <person name="Veneault-Fourrey C."/>
            <person name="LaButti K."/>
            <person name="Lindquist E.A."/>
            <person name="Lipzen A."/>
            <person name="Lundell T."/>
            <person name="Morin E."/>
            <person name="Murat C."/>
            <person name="Riley R."/>
            <person name="Ohm R."/>
            <person name="Sun H."/>
            <person name="Tunlid A."/>
            <person name="Henrissat B."/>
            <person name="Grigoriev I.V."/>
            <person name="Hibbett D.S."/>
            <person name="Martin F."/>
        </authorList>
    </citation>
    <scope>NUCLEOTIDE SEQUENCE [LARGE SCALE GENOMIC DNA]</scope>
    <source>
        <strain evidence="19">Foug A</strain>
    </source>
</reference>
<dbReference type="Proteomes" id="UP000053989">
    <property type="component" value="Unassembled WGS sequence"/>
</dbReference>
<evidence type="ECO:0000256" key="11">
    <source>
        <dbReference type="ARBA" id="ARBA00022842"/>
    </source>
</evidence>